<organism evidence="1 2">
    <name type="scientific">Pseudofrancisella aestuarii</name>
    <dbReference type="NCBI Taxonomy" id="2670347"/>
    <lineage>
        <taxon>Bacteria</taxon>
        <taxon>Pseudomonadati</taxon>
        <taxon>Pseudomonadota</taxon>
        <taxon>Gammaproteobacteria</taxon>
        <taxon>Thiotrichales</taxon>
        <taxon>Francisellaceae</taxon>
        <taxon>Pseudofrancisella</taxon>
    </lineage>
</organism>
<dbReference type="InterPro" id="IPR052931">
    <property type="entry name" value="Prophage_regulatory_activator"/>
</dbReference>
<dbReference type="PANTHER" id="PTHR36154">
    <property type="entry name" value="DNA-BINDING TRANSCRIPTIONAL ACTIVATOR ALPA"/>
    <property type="match status" value="1"/>
</dbReference>
<proteinExistence type="predicted"/>
<dbReference type="PANTHER" id="PTHR36154:SF1">
    <property type="entry name" value="DNA-BINDING TRANSCRIPTIONAL ACTIVATOR ALPA"/>
    <property type="match status" value="1"/>
</dbReference>
<dbReference type="InterPro" id="IPR010260">
    <property type="entry name" value="AlpA"/>
</dbReference>
<dbReference type="Gene3D" id="1.10.238.160">
    <property type="match status" value="1"/>
</dbReference>
<reference evidence="2" key="1">
    <citation type="journal article" date="2019" name="Int. J. Syst. Evol. Microbiol.">
        <title>The Global Catalogue of Microorganisms (GCM) 10K type strain sequencing project: providing services to taxonomists for standard genome sequencing and annotation.</title>
        <authorList>
            <consortium name="The Broad Institute Genomics Platform"/>
            <consortium name="The Broad Institute Genome Sequencing Center for Infectious Disease"/>
            <person name="Wu L."/>
            <person name="Ma J."/>
        </authorList>
    </citation>
    <scope>NUCLEOTIDE SEQUENCE [LARGE SCALE GENOMIC DNA]</scope>
    <source>
        <strain evidence="2">CGMCC 1.13718</strain>
    </source>
</reference>
<accession>A0ABV9TBF2</accession>
<dbReference type="RefSeq" id="WP_244614611.1">
    <property type="nucleotide sequence ID" value="NZ_JBHSJH010000002.1"/>
</dbReference>
<dbReference type="Proteomes" id="UP001595926">
    <property type="component" value="Unassembled WGS sequence"/>
</dbReference>
<comment type="caution">
    <text evidence="1">The sequence shown here is derived from an EMBL/GenBank/DDBJ whole genome shotgun (WGS) entry which is preliminary data.</text>
</comment>
<evidence type="ECO:0000313" key="1">
    <source>
        <dbReference type="EMBL" id="MFC4892239.1"/>
    </source>
</evidence>
<keyword evidence="2" id="KW-1185">Reference proteome</keyword>
<evidence type="ECO:0000313" key="2">
    <source>
        <dbReference type="Proteomes" id="UP001595926"/>
    </source>
</evidence>
<sequence>MLKIKEVIKQTSLSKSSIYRLIKNGSFPKQIKLSQHCSAWLESEINDWLLDRVKQSRNKEVK</sequence>
<gene>
    <name evidence="1" type="ORF">ACFPDQ_04165</name>
</gene>
<name>A0ABV9TBF2_9GAMM</name>
<dbReference type="Pfam" id="PF05930">
    <property type="entry name" value="Phage_AlpA"/>
    <property type="match status" value="1"/>
</dbReference>
<protein>
    <submittedName>
        <fullName evidence="1">Helix-turn-helix transcriptional regulator</fullName>
    </submittedName>
</protein>
<dbReference type="EMBL" id="JBHSJH010000002">
    <property type="protein sequence ID" value="MFC4892239.1"/>
    <property type="molecule type" value="Genomic_DNA"/>
</dbReference>